<evidence type="ECO:0000313" key="2">
    <source>
        <dbReference type="EMBL" id="VDM25643.1"/>
    </source>
</evidence>
<accession>A0A0R3WVL3</accession>
<reference evidence="4" key="1">
    <citation type="submission" date="2017-02" db="UniProtKB">
        <authorList>
            <consortium name="WormBaseParasite"/>
        </authorList>
    </citation>
    <scope>IDENTIFICATION</scope>
</reference>
<dbReference type="STRING" id="6205.A0A0R3WVL3"/>
<reference evidence="2 3" key="2">
    <citation type="submission" date="2018-11" db="EMBL/GenBank/DDBJ databases">
        <authorList>
            <consortium name="Pathogen Informatics"/>
        </authorList>
    </citation>
    <scope>NUCLEOTIDE SEQUENCE [LARGE SCALE GENOMIC DNA]</scope>
</reference>
<dbReference type="WBParaSite" id="TTAC_0000480301-mRNA-1">
    <property type="protein sequence ID" value="TTAC_0000480301-mRNA-1"/>
    <property type="gene ID" value="TTAC_0000480301"/>
</dbReference>
<feature type="region of interest" description="Disordered" evidence="1">
    <location>
        <begin position="138"/>
        <end position="181"/>
    </location>
</feature>
<dbReference type="AlphaFoldDB" id="A0A0R3WVL3"/>
<feature type="compositionally biased region" description="Low complexity" evidence="1">
    <location>
        <begin position="54"/>
        <end position="72"/>
    </location>
</feature>
<sequence>MAFAKEGQSSADLSTVHTPASPTTAKPPHNLAARLRNLAFHFSRSSSMLESKRNPPLSSSPASPSHGSNHNNTKIEHDVGVYQEQIQKCEGIIADLRKQVTLKDKQIAYLSSELDKYQSVCNQKTQILGRGRSWGVKMEVRGTKSEPDGGRRKRGIGISAEPRALQLGENEQPKHYPKTVK</sequence>
<keyword evidence="3" id="KW-1185">Reference proteome</keyword>
<feature type="region of interest" description="Disordered" evidence="1">
    <location>
        <begin position="1"/>
        <end position="31"/>
    </location>
</feature>
<dbReference type="Gene3D" id="1.20.5.490">
    <property type="entry name" value="Single helix bin"/>
    <property type="match status" value="1"/>
</dbReference>
<dbReference type="OrthoDB" id="63267at2759"/>
<feature type="region of interest" description="Disordered" evidence="1">
    <location>
        <begin position="45"/>
        <end position="78"/>
    </location>
</feature>
<name>A0A0R3WVL3_HYDTA</name>
<proteinExistence type="predicted"/>
<dbReference type="EMBL" id="UYWX01005328">
    <property type="protein sequence ID" value="VDM25643.1"/>
    <property type="molecule type" value="Genomic_DNA"/>
</dbReference>
<feature type="compositionally biased region" description="Polar residues" evidence="1">
    <location>
        <begin position="7"/>
        <end position="24"/>
    </location>
</feature>
<dbReference type="CDD" id="cd12083">
    <property type="entry name" value="DD_cGKI"/>
    <property type="match status" value="1"/>
</dbReference>
<evidence type="ECO:0000256" key="1">
    <source>
        <dbReference type="SAM" id="MobiDB-lite"/>
    </source>
</evidence>
<organism evidence="4">
    <name type="scientific">Hydatigena taeniaeformis</name>
    <name type="common">Feline tapeworm</name>
    <name type="synonym">Taenia taeniaeformis</name>
    <dbReference type="NCBI Taxonomy" id="6205"/>
    <lineage>
        <taxon>Eukaryota</taxon>
        <taxon>Metazoa</taxon>
        <taxon>Spiralia</taxon>
        <taxon>Lophotrochozoa</taxon>
        <taxon>Platyhelminthes</taxon>
        <taxon>Cestoda</taxon>
        <taxon>Eucestoda</taxon>
        <taxon>Cyclophyllidea</taxon>
        <taxon>Taeniidae</taxon>
        <taxon>Hydatigera</taxon>
    </lineage>
</organism>
<protein>
    <submittedName>
        <fullName evidence="4">CCDC92 domain-containing protein</fullName>
    </submittedName>
</protein>
<feature type="compositionally biased region" description="Basic and acidic residues" evidence="1">
    <location>
        <begin position="138"/>
        <end position="150"/>
    </location>
</feature>
<dbReference type="Proteomes" id="UP000274429">
    <property type="component" value="Unassembled WGS sequence"/>
</dbReference>
<gene>
    <name evidence="2" type="ORF">TTAC_LOCUS4787</name>
</gene>
<evidence type="ECO:0000313" key="4">
    <source>
        <dbReference type="WBParaSite" id="TTAC_0000480301-mRNA-1"/>
    </source>
</evidence>
<evidence type="ECO:0000313" key="3">
    <source>
        <dbReference type="Proteomes" id="UP000274429"/>
    </source>
</evidence>